<dbReference type="InterPro" id="IPR005650">
    <property type="entry name" value="BlaI_family"/>
</dbReference>
<dbReference type="GO" id="GO:0003677">
    <property type="term" value="F:DNA binding"/>
    <property type="evidence" value="ECO:0007669"/>
    <property type="project" value="UniProtKB-KW"/>
</dbReference>
<evidence type="ECO:0000256" key="3">
    <source>
        <dbReference type="ARBA" id="ARBA00023125"/>
    </source>
</evidence>
<reference evidence="5 6" key="1">
    <citation type="submission" date="2020-01" db="EMBL/GenBank/DDBJ databases">
        <title>Genome analysis of Anaerocolumna sp. CBA3638.</title>
        <authorList>
            <person name="Kim J."/>
            <person name="Roh S.W."/>
        </authorList>
    </citation>
    <scope>NUCLEOTIDE SEQUENCE [LARGE SCALE GENOMIC DNA]</scope>
    <source>
        <strain evidence="5 6">CBA3638</strain>
    </source>
</reference>
<dbReference type="AlphaFoldDB" id="A0A6P1TLK0"/>
<organism evidence="5 6">
    <name type="scientific">Anaerocolumna sedimenticola</name>
    <dbReference type="NCBI Taxonomy" id="2696063"/>
    <lineage>
        <taxon>Bacteria</taxon>
        <taxon>Bacillati</taxon>
        <taxon>Bacillota</taxon>
        <taxon>Clostridia</taxon>
        <taxon>Lachnospirales</taxon>
        <taxon>Lachnospiraceae</taxon>
        <taxon>Anaerocolumna</taxon>
    </lineage>
</organism>
<evidence type="ECO:0000313" key="5">
    <source>
        <dbReference type="EMBL" id="QHQ61914.1"/>
    </source>
</evidence>
<keyword evidence="6" id="KW-1185">Reference proteome</keyword>
<name>A0A6P1TLK0_9FIRM</name>
<accession>A0A6P1TLK0</accession>
<dbReference type="GO" id="GO:0045892">
    <property type="term" value="P:negative regulation of DNA-templated transcription"/>
    <property type="evidence" value="ECO:0007669"/>
    <property type="project" value="InterPro"/>
</dbReference>
<sequence>MNKMIKRLPDSELEIMMIIWEAKEPVTSAFVSEKLKYKKVWKITSVLTFLARLVDKGFLSSTREGKVNIYSPLIGEQEYLESESKSILEKLYGNSLTNFVNALYNSKAISEEDITELRQFIDKASKGE</sequence>
<dbReference type="PIRSF" id="PIRSF019455">
    <property type="entry name" value="CopR_AtkY"/>
    <property type="match status" value="1"/>
</dbReference>
<evidence type="ECO:0000256" key="1">
    <source>
        <dbReference type="ARBA" id="ARBA00011046"/>
    </source>
</evidence>
<keyword evidence="4" id="KW-0804">Transcription</keyword>
<protein>
    <submittedName>
        <fullName evidence="5">BlaI/MecI/CopY family transcriptional regulator</fullName>
    </submittedName>
</protein>
<gene>
    <name evidence="5" type="ORF">Ana3638_14910</name>
</gene>
<keyword evidence="3" id="KW-0238">DNA-binding</keyword>
<keyword evidence="2" id="KW-0805">Transcription regulation</keyword>
<dbReference type="Gene3D" id="1.10.10.10">
    <property type="entry name" value="Winged helix-like DNA-binding domain superfamily/Winged helix DNA-binding domain"/>
    <property type="match status" value="1"/>
</dbReference>
<dbReference type="KEGG" id="anr:Ana3638_14910"/>
<dbReference type="RefSeq" id="WP_161838739.1">
    <property type="nucleotide sequence ID" value="NZ_CP048000.1"/>
</dbReference>
<dbReference type="EMBL" id="CP048000">
    <property type="protein sequence ID" value="QHQ61914.1"/>
    <property type="molecule type" value="Genomic_DNA"/>
</dbReference>
<proteinExistence type="inferred from homology"/>
<comment type="similarity">
    <text evidence="1">Belongs to the BlaI transcriptional regulatory family.</text>
</comment>
<evidence type="ECO:0000256" key="2">
    <source>
        <dbReference type="ARBA" id="ARBA00023015"/>
    </source>
</evidence>
<dbReference type="InterPro" id="IPR036388">
    <property type="entry name" value="WH-like_DNA-bd_sf"/>
</dbReference>
<dbReference type="Pfam" id="PF03965">
    <property type="entry name" value="Penicillinase_R"/>
    <property type="match status" value="1"/>
</dbReference>
<dbReference type="Proteomes" id="UP000464314">
    <property type="component" value="Chromosome"/>
</dbReference>
<evidence type="ECO:0000313" key="6">
    <source>
        <dbReference type="Proteomes" id="UP000464314"/>
    </source>
</evidence>
<evidence type="ECO:0000256" key="4">
    <source>
        <dbReference type="ARBA" id="ARBA00023163"/>
    </source>
</evidence>
<dbReference type="InterPro" id="IPR036390">
    <property type="entry name" value="WH_DNA-bd_sf"/>
</dbReference>
<dbReference type="Gene3D" id="1.10.4040.10">
    <property type="entry name" value="Penicillinase repressor domain"/>
    <property type="match status" value="1"/>
</dbReference>
<dbReference type="SUPFAM" id="SSF46785">
    <property type="entry name" value="Winged helix' DNA-binding domain"/>
    <property type="match status" value="1"/>
</dbReference>